<organism evidence="3 4">
    <name type="scientific">Polarella glacialis</name>
    <name type="common">Dinoflagellate</name>
    <dbReference type="NCBI Taxonomy" id="89957"/>
    <lineage>
        <taxon>Eukaryota</taxon>
        <taxon>Sar</taxon>
        <taxon>Alveolata</taxon>
        <taxon>Dinophyceae</taxon>
        <taxon>Suessiales</taxon>
        <taxon>Suessiaceae</taxon>
        <taxon>Polarella</taxon>
    </lineage>
</organism>
<dbReference type="SUPFAM" id="SSF50249">
    <property type="entry name" value="Nucleic acid-binding proteins"/>
    <property type="match status" value="2"/>
</dbReference>
<dbReference type="PROSITE" id="PS51857">
    <property type="entry name" value="CSD_2"/>
    <property type="match status" value="1"/>
</dbReference>
<dbReference type="Pfam" id="PF00313">
    <property type="entry name" value="CSD"/>
    <property type="match status" value="1"/>
</dbReference>
<dbReference type="AlphaFoldDB" id="A0A813LUF0"/>
<dbReference type="GO" id="GO:0003676">
    <property type="term" value="F:nucleic acid binding"/>
    <property type="evidence" value="ECO:0007669"/>
    <property type="project" value="InterPro"/>
</dbReference>
<comment type="caution">
    <text evidence="3">The sequence shown here is derived from an EMBL/GenBank/DDBJ whole genome shotgun (WGS) entry which is preliminary data.</text>
</comment>
<dbReference type="PANTHER" id="PTHR46565:SF20">
    <property type="entry name" value="COLD SHOCK DOMAIN-CONTAINING PROTEIN 4"/>
    <property type="match status" value="1"/>
</dbReference>
<evidence type="ECO:0000313" key="4">
    <source>
        <dbReference type="Proteomes" id="UP000626109"/>
    </source>
</evidence>
<reference evidence="3" key="1">
    <citation type="submission" date="2021-02" db="EMBL/GenBank/DDBJ databases">
        <authorList>
            <person name="Dougan E. K."/>
            <person name="Rhodes N."/>
            <person name="Thang M."/>
            <person name="Chan C."/>
        </authorList>
    </citation>
    <scope>NUCLEOTIDE SEQUENCE</scope>
</reference>
<dbReference type="OrthoDB" id="74319at2759"/>
<evidence type="ECO:0000313" key="5">
    <source>
        <dbReference type="Proteomes" id="UP000654075"/>
    </source>
</evidence>
<proteinExistence type="predicted"/>
<dbReference type="CDD" id="cd04458">
    <property type="entry name" value="CSP_CDS"/>
    <property type="match status" value="1"/>
</dbReference>
<evidence type="ECO:0000313" key="3">
    <source>
        <dbReference type="EMBL" id="CAE8735273.1"/>
    </source>
</evidence>
<feature type="domain" description="CSD" evidence="1">
    <location>
        <begin position="261"/>
        <end position="328"/>
    </location>
</feature>
<dbReference type="Proteomes" id="UP000626109">
    <property type="component" value="Unassembled WGS sequence"/>
</dbReference>
<dbReference type="Proteomes" id="UP000654075">
    <property type="component" value="Unassembled WGS sequence"/>
</dbReference>
<dbReference type="SMART" id="SM00357">
    <property type="entry name" value="CSP"/>
    <property type="match status" value="3"/>
</dbReference>
<dbReference type="PANTHER" id="PTHR46565">
    <property type="entry name" value="COLD SHOCK DOMAIN PROTEIN 2"/>
    <property type="match status" value="1"/>
</dbReference>
<evidence type="ECO:0000313" key="2">
    <source>
        <dbReference type="EMBL" id="CAE8608231.1"/>
    </source>
</evidence>
<sequence length="362" mass="38066">MTTSQVSCAELGSDALLLKSQLNGFAVDKGDKVAFSVKDTERGPQAVDVKVLGDEEGSQWFIGQLKTWNEAKGFGFIASPGAEAALGKEVFVMKSQFANGARILGAAVQFQAKMNDRGPVVIGEVKLKVSPGMQGMMPGMMPAMMPGMMQGMMPRMMMPAMMPGMMPRMMSAVPAATASLPSQTFLGTLKSVSEKGWGHITCPAMKNINPANEDIMVLKTGLEAVPGISTGTKVTFSVTAGSKGPHATNLSIVQDVSPHQRYLGKVLSFNDGKGYGFIECSEAKAVFQSDVFLHKKELQGVAVNIGDEVEFSVDVQHSGRAAASNVTILGAGSSAAAAATAAVRHRAPARPSVAPHLRSSPY</sequence>
<keyword evidence="5" id="KW-1185">Reference proteome</keyword>
<dbReference type="InterPro" id="IPR002059">
    <property type="entry name" value="CSP_DNA-bd"/>
</dbReference>
<dbReference type="InterPro" id="IPR012340">
    <property type="entry name" value="NA-bd_OB-fold"/>
</dbReference>
<gene>
    <name evidence="2" type="ORF">PGLA1383_LOCUS26102</name>
    <name evidence="3" type="ORF">PGLA2088_LOCUS47749</name>
</gene>
<name>A0A813LUF0_POLGL</name>
<dbReference type="Gene3D" id="2.40.50.140">
    <property type="entry name" value="Nucleic acid-binding proteins"/>
    <property type="match status" value="3"/>
</dbReference>
<dbReference type="EMBL" id="CAJNNV010022630">
    <property type="protein sequence ID" value="CAE8608231.1"/>
    <property type="molecule type" value="Genomic_DNA"/>
</dbReference>
<dbReference type="InterPro" id="IPR011129">
    <property type="entry name" value="CSD"/>
</dbReference>
<accession>A0A813LUF0</accession>
<protein>
    <recommendedName>
        <fullName evidence="1">CSD domain-containing protein</fullName>
    </recommendedName>
</protein>
<evidence type="ECO:0000259" key="1">
    <source>
        <dbReference type="PROSITE" id="PS51857"/>
    </source>
</evidence>
<dbReference type="EMBL" id="CAJNNW010036530">
    <property type="protein sequence ID" value="CAE8735273.1"/>
    <property type="molecule type" value="Genomic_DNA"/>
</dbReference>